<dbReference type="Gene3D" id="1.10.510.10">
    <property type="entry name" value="Transferase(Phosphotransferase) domain 1"/>
    <property type="match status" value="1"/>
</dbReference>
<feature type="compositionally biased region" description="Polar residues" evidence="11">
    <location>
        <begin position="492"/>
        <end position="501"/>
    </location>
</feature>
<keyword evidence="5" id="KW-0597">Phosphoprotein</keyword>
<comment type="caution">
    <text evidence="13">The sequence shown here is derived from an EMBL/GenBank/DDBJ whole genome shotgun (WGS) entry which is preliminary data.</text>
</comment>
<dbReference type="InterPro" id="IPR008266">
    <property type="entry name" value="Tyr_kinase_AS"/>
</dbReference>
<keyword evidence="13" id="KW-0808">Transferase</keyword>
<keyword evidence="4" id="KW-0963">Cytoplasm</keyword>
<dbReference type="Proteomes" id="UP000553648">
    <property type="component" value="Unassembled WGS sequence"/>
</dbReference>
<keyword evidence="14" id="KW-1185">Reference proteome</keyword>
<feature type="region of interest" description="Disordered" evidence="11">
    <location>
        <begin position="631"/>
        <end position="833"/>
    </location>
</feature>
<evidence type="ECO:0000256" key="11">
    <source>
        <dbReference type="SAM" id="MobiDB-lite"/>
    </source>
</evidence>
<dbReference type="InterPro" id="IPR051511">
    <property type="entry name" value="MitoQC_Scaffold_Kinases"/>
</dbReference>
<feature type="region of interest" description="Disordered" evidence="11">
    <location>
        <begin position="205"/>
        <end position="261"/>
    </location>
</feature>
<comment type="similarity">
    <text evidence="8">Belongs to the protein kinase superfamily.</text>
</comment>
<evidence type="ECO:0000256" key="8">
    <source>
        <dbReference type="ARBA" id="ARBA00038349"/>
    </source>
</evidence>
<comment type="subcellular location">
    <subcellularLocation>
        <location evidence="2">Cell junction</location>
        <location evidence="2">Focal adhesion</location>
    </subcellularLocation>
    <subcellularLocation>
        <location evidence="3">Cytoplasm</location>
    </subcellularLocation>
    <subcellularLocation>
        <location evidence="1">Nucleus</location>
    </subcellularLocation>
</comment>
<dbReference type="PROSITE" id="PS50011">
    <property type="entry name" value="PROTEIN_KINASE_DOM"/>
    <property type="match status" value="1"/>
</dbReference>
<evidence type="ECO:0000256" key="2">
    <source>
        <dbReference type="ARBA" id="ARBA00004246"/>
    </source>
</evidence>
<feature type="compositionally biased region" description="Basic and acidic residues" evidence="11">
    <location>
        <begin position="352"/>
        <end position="362"/>
    </location>
</feature>
<proteinExistence type="inferred from homology"/>
<evidence type="ECO:0000256" key="9">
    <source>
        <dbReference type="ARBA" id="ARBA00072730"/>
    </source>
</evidence>
<dbReference type="GO" id="GO:0004672">
    <property type="term" value="F:protein kinase activity"/>
    <property type="evidence" value="ECO:0007669"/>
    <property type="project" value="InterPro"/>
</dbReference>
<dbReference type="PROSITE" id="PS00109">
    <property type="entry name" value="PROTEIN_KINASE_TYR"/>
    <property type="match status" value="1"/>
</dbReference>
<evidence type="ECO:0000259" key="12">
    <source>
        <dbReference type="PROSITE" id="PS50011"/>
    </source>
</evidence>
<dbReference type="GO" id="GO:0005524">
    <property type="term" value="F:ATP binding"/>
    <property type="evidence" value="ECO:0007669"/>
    <property type="project" value="InterPro"/>
</dbReference>
<evidence type="ECO:0000256" key="1">
    <source>
        <dbReference type="ARBA" id="ARBA00004123"/>
    </source>
</evidence>
<accession>A0A7L1DPL4</accession>
<feature type="compositionally biased region" description="Polar residues" evidence="11">
    <location>
        <begin position="366"/>
        <end position="376"/>
    </location>
</feature>
<protein>
    <recommendedName>
        <fullName evidence="9">Inactive tyrosine-protein kinase PRAG1</fullName>
    </recommendedName>
    <alternativeName>
        <fullName evidence="10">PEAK1-related kinase-activating pseudokinase 1</fullName>
    </alternativeName>
</protein>
<feature type="non-terminal residue" evidence="13">
    <location>
        <position position="1"/>
    </location>
</feature>
<keyword evidence="6" id="KW-0965">Cell junction</keyword>
<evidence type="ECO:0000256" key="10">
    <source>
        <dbReference type="ARBA" id="ARBA00079294"/>
    </source>
</evidence>
<dbReference type="EMBL" id="VXBA01006020">
    <property type="protein sequence ID" value="NXM78877.1"/>
    <property type="molecule type" value="Genomic_DNA"/>
</dbReference>
<gene>
    <name evidence="13" type="primary">Prag1_1</name>
    <name evidence="13" type="ORF">SERLUN_R14151</name>
</gene>
<dbReference type="InterPro" id="IPR011009">
    <property type="entry name" value="Kinase-like_dom_sf"/>
</dbReference>
<evidence type="ECO:0000313" key="13">
    <source>
        <dbReference type="EMBL" id="NXM78877.1"/>
    </source>
</evidence>
<evidence type="ECO:0000256" key="3">
    <source>
        <dbReference type="ARBA" id="ARBA00004496"/>
    </source>
</evidence>
<feature type="compositionally biased region" description="Polar residues" evidence="11">
    <location>
        <begin position="711"/>
        <end position="728"/>
    </location>
</feature>
<dbReference type="OrthoDB" id="9886644at2759"/>
<dbReference type="FunFam" id="1.10.510.10:FF:000510">
    <property type="entry name" value="Inactive tyrosine-protein kinase PRAG1"/>
    <property type="match status" value="1"/>
</dbReference>
<feature type="compositionally biased region" description="Acidic residues" evidence="11">
    <location>
        <begin position="632"/>
        <end position="642"/>
    </location>
</feature>
<dbReference type="InterPro" id="IPR000719">
    <property type="entry name" value="Prot_kinase_dom"/>
</dbReference>
<dbReference type="SMART" id="SM00220">
    <property type="entry name" value="S_TKc"/>
    <property type="match status" value="1"/>
</dbReference>
<evidence type="ECO:0000256" key="4">
    <source>
        <dbReference type="ARBA" id="ARBA00022490"/>
    </source>
</evidence>
<evidence type="ECO:0000313" key="14">
    <source>
        <dbReference type="Proteomes" id="UP000553648"/>
    </source>
</evidence>
<feature type="compositionally biased region" description="Pro residues" evidence="11">
    <location>
        <begin position="766"/>
        <end position="781"/>
    </location>
</feature>
<feature type="region of interest" description="Disordered" evidence="11">
    <location>
        <begin position="492"/>
        <end position="550"/>
    </location>
</feature>
<dbReference type="Pfam" id="PF00069">
    <property type="entry name" value="Pkinase"/>
    <property type="match status" value="1"/>
</dbReference>
<feature type="compositionally biased region" description="Polar residues" evidence="11">
    <location>
        <begin position="222"/>
        <end position="235"/>
    </location>
</feature>
<feature type="non-terminal residue" evidence="13">
    <location>
        <position position="1348"/>
    </location>
</feature>
<feature type="region of interest" description="Disordered" evidence="11">
    <location>
        <begin position="852"/>
        <end position="882"/>
    </location>
</feature>
<dbReference type="GO" id="GO:0005737">
    <property type="term" value="C:cytoplasm"/>
    <property type="evidence" value="ECO:0007669"/>
    <property type="project" value="UniProtKB-SubCell"/>
</dbReference>
<name>A0A7L1DPL4_9PASS</name>
<keyword evidence="7" id="KW-0539">Nucleus</keyword>
<feature type="domain" description="Protein kinase" evidence="12">
    <location>
        <begin position="864"/>
        <end position="1271"/>
    </location>
</feature>
<evidence type="ECO:0000256" key="6">
    <source>
        <dbReference type="ARBA" id="ARBA00022949"/>
    </source>
</evidence>
<feature type="region of interest" description="Disordered" evidence="11">
    <location>
        <begin position="349"/>
        <end position="376"/>
    </location>
</feature>
<dbReference type="PANTHER" id="PTHR22972">
    <property type="entry name" value="SERINE/THREONINE PROTEIN KINASE"/>
    <property type="match status" value="1"/>
</dbReference>
<sequence>EQQRTVQKTQWALSVTHEDLKMSACSDFVEHVWKPGSCKNCFNPKSSHQLQTTPDVGACGVLPNGVRTKPESLAFEDEGLNTSPFSKPTIAVKPTMINSDVSDAWADVNMNAGLSQISWGMISGKQLLLKSGDTEWNCLDNFGNSGVRKPFLHNLPSDCLSCCPPSYSMVGLRSLESEVERNVSFQGLVLVGEVGKQEDRVKDKFALPHQAPCPNPSALGDRSTTNSSRDPSSQAREGAVLPSEGNCGHTSPSFESEGGEYCSITNCPREPPISWRQRDAPEIPRPSGRAVKFSEEERRAVNVAFCITKDQGDPLPYALRSERKKLSLHAEHAALPESTGSSRAAAFALSQQDKDSPLHEEPSATGGPQTEGLSTPQQALVEPQHTHLTEPARSDPIYAESTKRRKAQLKAVSGQAITEKLARGTAKEQADGAWRDSGWALGGEKEHQDSTGQVAAKITIMTAHTEDDQKTIFLSSPDSAVGVHWPCISPTSHPDFRTSSPAVEPGQIFQASGSENSPRFHVAAPSKTSLSESPAIPPKMSKNNQPGSEGNHVPPVSFHVGKFGDDNSHDGAGVQLLPRSCADAGAFGASPSLCVHVNGVSVEESSRGLAGSSYDRRQKYYTPTWSKQCRIEEEEEHEEEQELLTHPWAVGAENGKAGADLVDDGPMLESQTGITKSSSFSFDFPKDKSNGTEFAPPPPPPKKQSRHTLKMNPNNTELERVSNSSAESLSPPFRSVHASFTAGSSDSLDSDTQTGSDGRHSSEPNHSPPPAESQVFPPVPFLPVSSEDGPSSVPSCPPPLPQKKTVIRTVSSPDGFFGGQASSGKAAGAATPRLNVSHSESNVCLREEPPFIHPASLGGRPGAFSSSESLEKGSKGNSYWGSTSGKSTGACIPNRNLQSLSSSQLSVSSQVSSASSLHNLLSNIDSKEGVYTKLGALYAESLRRLVAKCEDCFMREQKNELHFSENNWSLFKLTCNKPCCDSGDAIYYCATCSKDPSTTYAVKICKTQESKVAASYCSPAVPVHFNIQQDCGHFVASVPSSMLLASDAGKSMPGEGLYPSRSANEHDCVVVITREVPSQTTADFVRDSVMFHQAKPELYERRVCFLLLQLCNGLEHLKEHGIIHRDLCLENLLLVPCKPPMNYGKAKDDKHLPRLIISNFLKAKQKTGTGDSKLKKSQARLAPEIVSASQYKKFDEFQTGILIYELLHQPNPFEEKVHLREQEYSPEDLPALPSLSIYSRGLQQLAHLLLEADPIKRVRITEAKRMLQCLLWGPRKDLIEQPLSHEEALCPVLQNWVDMKRALLMMKFAERAVDTERSIELEDWLCCQYLASAEPASLLHTLKLLQLL</sequence>
<dbReference type="GO" id="GO:0005634">
    <property type="term" value="C:nucleus"/>
    <property type="evidence" value="ECO:0007669"/>
    <property type="project" value="UniProtKB-SubCell"/>
</dbReference>
<dbReference type="GO" id="GO:0005925">
    <property type="term" value="C:focal adhesion"/>
    <property type="evidence" value="ECO:0007669"/>
    <property type="project" value="UniProtKB-SubCell"/>
</dbReference>
<feature type="compositionally biased region" description="Low complexity" evidence="11">
    <location>
        <begin position="819"/>
        <end position="830"/>
    </location>
</feature>
<dbReference type="PANTHER" id="PTHR22972:SF3">
    <property type="entry name" value="INACTIVE TYROSINE-PROTEIN KINASE PRAG1"/>
    <property type="match status" value="1"/>
</dbReference>
<reference evidence="13 14" key="1">
    <citation type="submission" date="2019-09" db="EMBL/GenBank/DDBJ databases">
        <title>Bird 10,000 Genomes (B10K) Project - Family phase.</title>
        <authorList>
            <person name="Zhang G."/>
        </authorList>
    </citation>
    <scope>NUCLEOTIDE SEQUENCE [LARGE SCALE GENOMIC DNA]</scope>
    <source>
        <strain evidence="13">B10K-DU-002-03</strain>
        <tissue evidence="13">Muscle</tissue>
    </source>
</reference>
<evidence type="ECO:0000256" key="7">
    <source>
        <dbReference type="ARBA" id="ARBA00023242"/>
    </source>
</evidence>
<evidence type="ECO:0000256" key="5">
    <source>
        <dbReference type="ARBA" id="ARBA00022553"/>
    </source>
</evidence>
<feature type="compositionally biased region" description="Polar residues" evidence="11">
    <location>
        <begin position="741"/>
        <end position="756"/>
    </location>
</feature>
<organism evidence="13 14">
    <name type="scientific">Serilophus lunatus</name>
    <name type="common">silver-breasted broadbill</name>
    <dbReference type="NCBI Taxonomy" id="239386"/>
    <lineage>
        <taxon>Eukaryota</taxon>
        <taxon>Metazoa</taxon>
        <taxon>Chordata</taxon>
        <taxon>Craniata</taxon>
        <taxon>Vertebrata</taxon>
        <taxon>Euteleostomi</taxon>
        <taxon>Archelosauria</taxon>
        <taxon>Archosauria</taxon>
        <taxon>Dinosauria</taxon>
        <taxon>Saurischia</taxon>
        <taxon>Theropoda</taxon>
        <taxon>Coelurosauria</taxon>
        <taxon>Aves</taxon>
        <taxon>Neognathae</taxon>
        <taxon>Neoaves</taxon>
        <taxon>Telluraves</taxon>
        <taxon>Australaves</taxon>
        <taxon>Passeriformes</taxon>
        <taxon>Eurylaimidae</taxon>
        <taxon>Serilophus</taxon>
    </lineage>
</organism>
<dbReference type="SUPFAM" id="SSF56112">
    <property type="entry name" value="Protein kinase-like (PK-like)"/>
    <property type="match status" value="1"/>
</dbReference>
<keyword evidence="13" id="KW-0418">Kinase</keyword>